<sequence length="515" mass="56586">MRKVDIFDTTLRDGEQSAGVNLHPHEKLEIARQLERYGVDVMEAGFAASSKGDFLSVQQIGQTIKNCTVVGLARANKVDIDTTWEALKGAAHPGIHLFIATSPLHMEYKLKMTQQEVIEKAVWSVQYASRFFSHIQWSAEDATRSEWPFLANIIEKVIDAGAKVINLPDTVGFITPQEYSELYTYIIKTVPNIDKVKLSCHCHDDLGMAVANSLAAIHSGVHQVEGTINGIGERAGNAALEEIAVALKIRKDTYQVQTNIDLKQTIRTSQLVSKLTGMVVPQNKAVVGANAFAHESGIHQDGVLKNKLTYEIIEPEMVGLNSNKMVLGKHSGSHAFKERCRELGINLSESEEKKLFQSFKELTAKKKEVTEDDIFALMMDSSLKGIGSGYELEQLQVSYGSNLIPTATILVKTPEGTILQESGTGSGSVEAVYNTIARLLDGPAQLVDYRIQSTTNGHDALAEVYVKLNYDGYVSSGRGIEHDVLEASAKAYLDAVNRNLVKTWFGYQSKGVEVL</sequence>
<dbReference type="Proteomes" id="UP000481043">
    <property type="component" value="Unassembled WGS sequence"/>
</dbReference>
<comment type="caution">
    <text evidence="13">The sequence shown here is derived from an EMBL/GenBank/DDBJ whole genome shotgun (WGS) entry which is preliminary data.</text>
</comment>
<dbReference type="Pfam" id="PF22617">
    <property type="entry name" value="HCS_D2"/>
    <property type="match status" value="1"/>
</dbReference>
<dbReference type="GO" id="GO:0030145">
    <property type="term" value="F:manganese ion binding"/>
    <property type="evidence" value="ECO:0007669"/>
    <property type="project" value="UniProtKB-UniRule"/>
</dbReference>
<feature type="binding site" evidence="11">
    <location>
        <position position="201"/>
    </location>
    <ligand>
        <name>Mn(2+)</name>
        <dbReference type="ChEBI" id="CHEBI:29035"/>
    </ligand>
</feature>
<keyword evidence="11" id="KW-0963">Cytoplasm</keyword>
<reference evidence="13 14" key="1">
    <citation type="submission" date="2020-02" db="EMBL/GenBank/DDBJ databases">
        <title>Bacillus aquiflavi sp. nov., isolated from yellow water of strong flavor Chinese baijiu in Yibin region of China.</title>
        <authorList>
            <person name="Xie J."/>
        </authorList>
    </citation>
    <scope>NUCLEOTIDE SEQUENCE [LARGE SCALE GENOMIC DNA]</scope>
    <source>
        <strain evidence="13 14">SA4</strain>
    </source>
</reference>
<evidence type="ECO:0000313" key="13">
    <source>
        <dbReference type="EMBL" id="NEY72534.1"/>
    </source>
</evidence>
<keyword evidence="13" id="KW-0012">Acyltransferase</keyword>
<dbReference type="SUPFAM" id="SSF51569">
    <property type="entry name" value="Aldolase"/>
    <property type="match status" value="1"/>
</dbReference>
<feature type="domain" description="Pyruvate carboxyltransferase" evidence="12">
    <location>
        <begin position="4"/>
        <end position="266"/>
    </location>
</feature>
<dbReference type="InterPro" id="IPR005671">
    <property type="entry name" value="LeuA_bact_synth"/>
</dbReference>
<dbReference type="NCBIfam" id="NF002088">
    <property type="entry name" value="PRK00915.1-5"/>
    <property type="match status" value="1"/>
</dbReference>
<dbReference type="EC" id="2.3.3.13" evidence="3 11"/>
<protein>
    <recommendedName>
        <fullName evidence="4 11">2-isopropylmalate synthase</fullName>
        <ecNumber evidence="3 11">2.3.3.13</ecNumber>
    </recommendedName>
    <alternativeName>
        <fullName evidence="11">Alpha-IPM synthase</fullName>
    </alternativeName>
    <alternativeName>
        <fullName evidence="11">Alpha-isopropylmalate synthase</fullName>
    </alternativeName>
</protein>
<evidence type="ECO:0000313" key="14">
    <source>
        <dbReference type="Proteomes" id="UP000481043"/>
    </source>
</evidence>
<comment type="function">
    <text evidence="11">Catalyzes the condensation of the acetyl group of acetyl-CoA with 3-methyl-2-oxobutanoate (2-ketoisovalerate) to form 3-carboxy-3-hydroxy-4-methylpentanoate (2-isopropylmalate).</text>
</comment>
<dbReference type="EMBL" id="JAAIWM010000004">
    <property type="protein sequence ID" value="NEY72534.1"/>
    <property type="molecule type" value="Genomic_DNA"/>
</dbReference>
<comment type="pathway">
    <text evidence="1 11">Amino-acid biosynthesis; L-leucine biosynthesis; L-leucine from 3-methyl-2-oxobutanoate: step 1/4.</text>
</comment>
<evidence type="ECO:0000256" key="7">
    <source>
        <dbReference type="ARBA" id="ARBA00022679"/>
    </source>
</evidence>
<evidence type="ECO:0000256" key="10">
    <source>
        <dbReference type="ARBA" id="ARBA00023304"/>
    </source>
</evidence>
<dbReference type="Gene3D" id="3.30.160.270">
    <property type="match status" value="1"/>
</dbReference>
<evidence type="ECO:0000256" key="6">
    <source>
        <dbReference type="ARBA" id="ARBA00022605"/>
    </source>
</evidence>
<dbReference type="PROSITE" id="PS00815">
    <property type="entry name" value="AIPM_HOMOCIT_SYNTH_1"/>
    <property type="match status" value="1"/>
</dbReference>
<gene>
    <name evidence="11" type="primary">leuA</name>
    <name evidence="13" type="ORF">G4D63_12425</name>
</gene>
<evidence type="ECO:0000256" key="5">
    <source>
        <dbReference type="ARBA" id="ARBA00022430"/>
    </source>
</evidence>
<dbReference type="InterPro" id="IPR002034">
    <property type="entry name" value="AIPM/Hcit_synth_CS"/>
</dbReference>
<feature type="binding site" evidence="11">
    <location>
        <position position="237"/>
    </location>
    <ligand>
        <name>Mn(2+)</name>
        <dbReference type="ChEBI" id="CHEBI:29035"/>
    </ligand>
</feature>
<keyword evidence="10 11" id="KW-0100">Branched-chain amino acid biosynthesis</keyword>
<evidence type="ECO:0000256" key="4">
    <source>
        <dbReference type="ARBA" id="ARBA00018198"/>
    </source>
</evidence>
<evidence type="ECO:0000256" key="8">
    <source>
        <dbReference type="ARBA" id="ARBA00022723"/>
    </source>
</evidence>
<evidence type="ECO:0000259" key="12">
    <source>
        <dbReference type="PROSITE" id="PS50991"/>
    </source>
</evidence>
<dbReference type="RefSeq" id="WP_163180002.1">
    <property type="nucleotide sequence ID" value="NZ_JAAIWM010000004.1"/>
</dbReference>
<dbReference type="SUPFAM" id="SSF110921">
    <property type="entry name" value="2-isopropylmalate synthase LeuA, allosteric (dimerisation) domain"/>
    <property type="match status" value="1"/>
</dbReference>
<dbReference type="GO" id="GO:0009098">
    <property type="term" value="P:L-leucine biosynthetic process"/>
    <property type="evidence" value="ECO:0007669"/>
    <property type="project" value="UniProtKB-UniRule"/>
</dbReference>
<comment type="catalytic activity">
    <reaction evidence="11">
        <text>3-methyl-2-oxobutanoate + acetyl-CoA + H2O = (2S)-2-isopropylmalate + CoA + H(+)</text>
        <dbReference type="Rhea" id="RHEA:21524"/>
        <dbReference type="ChEBI" id="CHEBI:1178"/>
        <dbReference type="ChEBI" id="CHEBI:11851"/>
        <dbReference type="ChEBI" id="CHEBI:15377"/>
        <dbReference type="ChEBI" id="CHEBI:15378"/>
        <dbReference type="ChEBI" id="CHEBI:57287"/>
        <dbReference type="ChEBI" id="CHEBI:57288"/>
        <dbReference type="EC" id="2.3.3.13"/>
    </reaction>
</comment>
<feature type="binding site" evidence="11">
    <location>
        <position position="13"/>
    </location>
    <ligand>
        <name>Mn(2+)</name>
        <dbReference type="ChEBI" id="CHEBI:29035"/>
    </ligand>
</feature>
<dbReference type="NCBIfam" id="TIGR00973">
    <property type="entry name" value="leuA_bact"/>
    <property type="match status" value="1"/>
</dbReference>
<dbReference type="InterPro" id="IPR000891">
    <property type="entry name" value="PYR_CT"/>
</dbReference>
<dbReference type="PANTHER" id="PTHR10277:SF9">
    <property type="entry name" value="2-ISOPROPYLMALATE SYNTHASE 1, CHLOROPLASTIC-RELATED"/>
    <property type="match status" value="1"/>
</dbReference>
<dbReference type="Gene3D" id="1.10.238.260">
    <property type="match status" value="1"/>
</dbReference>
<dbReference type="GO" id="GO:0003985">
    <property type="term" value="F:acetyl-CoA C-acetyltransferase activity"/>
    <property type="evidence" value="ECO:0007669"/>
    <property type="project" value="UniProtKB-UniRule"/>
</dbReference>
<dbReference type="InterPro" id="IPR054691">
    <property type="entry name" value="LeuA/HCS_post-cat"/>
</dbReference>
<comment type="similarity">
    <text evidence="2 11">Belongs to the alpha-IPM synthase/homocitrate synthase family. LeuA type 1 subfamily.</text>
</comment>
<dbReference type="GO" id="GO:0003852">
    <property type="term" value="F:2-isopropylmalate synthase activity"/>
    <property type="evidence" value="ECO:0007669"/>
    <property type="project" value="UniProtKB-UniRule"/>
</dbReference>
<organism evidence="13 14">
    <name type="scientific">Bacillus mesophilus</name>
    <dbReference type="NCBI Taxonomy" id="1808955"/>
    <lineage>
        <taxon>Bacteria</taxon>
        <taxon>Bacillati</taxon>
        <taxon>Bacillota</taxon>
        <taxon>Bacilli</taxon>
        <taxon>Bacillales</taxon>
        <taxon>Bacillaceae</taxon>
        <taxon>Bacillus</taxon>
    </lineage>
</organism>
<evidence type="ECO:0000256" key="11">
    <source>
        <dbReference type="HAMAP-Rule" id="MF_01025"/>
    </source>
</evidence>
<dbReference type="Pfam" id="PF08502">
    <property type="entry name" value="LeuA_dimer"/>
    <property type="match status" value="1"/>
</dbReference>
<dbReference type="PROSITE" id="PS00816">
    <property type="entry name" value="AIPM_HOMOCIT_SYNTH_2"/>
    <property type="match status" value="1"/>
</dbReference>
<feature type="region of interest" description="Regulatory domain" evidence="11">
    <location>
        <begin position="391"/>
        <end position="515"/>
    </location>
</feature>
<accession>A0A6M0Q875</accession>
<dbReference type="Pfam" id="PF00682">
    <property type="entry name" value="HMGL-like"/>
    <property type="match status" value="1"/>
</dbReference>
<keyword evidence="8 11" id="KW-0479">Metal-binding</keyword>
<name>A0A6M0Q875_9BACI</name>
<dbReference type="UniPathway" id="UPA00048">
    <property type="reaction ID" value="UER00070"/>
</dbReference>
<dbReference type="GO" id="GO:0005737">
    <property type="term" value="C:cytoplasm"/>
    <property type="evidence" value="ECO:0007669"/>
    <property type="project" value="UniProtKB-UniRule"/>
</dbReference>
<proteinExistence type="inferred from homology"/>
<dbReference type="AlphaFoldDB" id="A0A6M0Q875"/>
<feature type="binding site" evidence="11">
    <location>
        <position position="203"/>
    </location>
    <ligand>
        <name>Mn(2+)</name>
        <dbReference type="ChEBI" id="CHEBI:29035"/>
    </ligand>
</feature>
<dbReference type="FunFam" id="3.20.20.70:FF:000010">
    <property type="entry name" value="2-isopropylmalate synthase"/>
    <property type="match status" value="1"/>
</dbReference>
<keyword evidence="6 11" id="KW-0028">Amino-acid biosynthesis</keyword>
<dbReference type="FunFam" id="3.30.160.270:FF:000003">
    <property type="entry name" value="2-isopropylmalate synthase"/>
    <property type="match status" value="1"/>
</dbReference>
<dbReference type="InterPro" id="IPR036230">
    <property type="entry name" value="LeuA_allosteric_dom_sf"/>
</dbReference>
<dbReference type="InterPro" id="IPR050073">
    <property type="entry name" value="2-IPM_HCS-like"/>
</dbReference>
<keyword evidence="14" id="KW-1185">Reference proteome</keyword>
<dbReference type="HAMAP" id="MF_01025">
    <property type="entry name" value="LeuA_type1"/>
    <property type="match status" value="1"/>
</dbReference>
<comment type="subunit">
    <text evidence="11">Homodimer.</text>
</comment>
<evidence type="ECO:0000256" key="2">
    <source>
        <dbReference type="ARBA" id="ARBA00009396"/>
    </source>
</evidence>
<keyword evidence="5 11" id="KW-0432">Leucine biosynthesis</keyword>
<dbReference type="PROSITE" id="PS50991">
    <property type="entry name" value="PYR_CT"/>
    <property type="match status" value="1"/>
</dbReference>
<evidence type="ECO:0000256" key="1">
    <source>
        <dbReference type="ARBA" id="ARBA00004689"/>
    </source>
</evidence>
<evidence type="ECO:0000256" key="3">
    <source>
        <dbReference type="ARBA" id="ARBA00012973"/>
    </source>
</evidence>
<dbReference type="InterPro" id="IPR013709">
    <property type="entry name" value="2-isopropylmalate_synth_dimer"/>
</dbReference>
<dbReference type="SMART" id="SM00917">
    <property type="entry name" value="LeuA_dimer"/>
    <property type="match status" value="1"/>
</dbReference>
<keyword evidence="9 11" id="KW-0464">Manganese</keyword>
<dbReference type="FunFam" id="1.10.238.260:FF:000001">
    <property type="entry name" value="2-isopropylmalate synthase"/>
    <property type="match status" value="1"/>
</dbReference>
<keyword evidence="7 11" id="KW-0808">Transferase</keyword>
<dbReference type="PANTHER" id="PTHR10277">
    <property type="entry name" value="HOMOCITRATE SYNTHASE-RELATED"/>
    <property type="match status" value="1"/>
</dbReference>
<comment type="cofactor">
    <cofactor evidence="11">
        <name>Mn(2+)</name>
        <dbReference type="ChEBI" id="CHEBI:29035"/>
    </cofactor>
</comment>
<dbReference type="Gene3D" id="3.20.20.70">
    <property type="entry name" value="Aldolase class I"/>
    <property type="match status" value="1"/>
</dbReference>
<dbReference type="CDD" id="cd07940">
    <property type="entry name" value="DRE_TIM_IPMS"/>
    <property type="match status" value="1"/>
</dbReference>
<dbReference type="NCBIfam" id="NF002086">
    <property type="entry name" value="PRK00915.1-3"/>
    <property type="match status" value="1"/>
</dbReference>
<evidence type="ECO:0000256" key="9">
    <source>
        <dbReference type="ARBA" id="ARBA00023211"/>
    </source>
</evidence>
<dbReference type="InterPro" id="IPR013785">
    <property type="entry name" value="Aldolase_TIM"/>
</dbReference>